<dbReference type="EMBL" id="CAAALY010087327">
    <property type="protein sequence ID" value="VEL27446.1"/>
    <property type="molecule type" value="Genomic_DNA"/>
</dbReference>
<evidence type="ECO:0000256" key="1">
    <source>
        <dbReference type="SAM" id="MobiDB-lite"/>
    </source>
</evidence>
<proteinExistence type="predicted"/>
<organism evidence="2 3">
    <name type="scientific">Protopolystoma xenopodis</name>
    <dbReference type="NCBI Taxonomy" id="117903"/>
    <lineage>
        <taxon>Eukaryota</taxon>
        <taxon>Metazoa</taxon>
        <taxon>Spiralia</taxon>
        <taxon>Lophotrochozoa</taxon>
        <taxon>Platyhelminthes</taxon>
        <taxon>Monogenea</taxon>
        <taxon>Polyopisthocotylea</taxon>
        <taxon>Polystomatidea</taxon>
        <taxon>Polystomatidae</taxon>
        <taxon>Protopolystoma</taxon>
    </lineage>
</organism>
<reference evidence="2" key="1">
    <citation type="submission" date="2018-11" db="EMBL/GenBank/DDBJ databases">
        <authorList>
            <consortium name="Pathogen Informatics"/>
        </authorList>
    </citation>
    <scope>NUCLEOTIDE SEQUENCE</scope>
</reference>
<evidence type="ECO:0000313" key="3">
    <source>
        <dbReference type="Proteomes" id="UP000784294"/>
    </source>
</evidence>
<accession>A0A448X3M8</accession>
<dbReference type="Proteomes" id="UP000784294">
    <property type="component" value="Unassembled WGS sequence"/>
</dbReference>
<protein>
    <submittedName>
        <fullName evidence="2">Uncharacterized protein</fullName>
    </submittedName>
</protein>
<sequence length="171" mass="18804">MHRSAARGGRTLAVNGLHHLADGDDDDNDDNEEDDNEEGGEEEDDISGVRSPHDAGVRRRQQSHGVGFEGHEDELGSELDEDEDDEEDGGDDEDDDIEDEDGEDECDDNDEEGNEGDENEDDDEQESMGKPGEEGDENKGQMNRLGRNNRAAGVGKRSQRKLQGRNQLIPG</sequence>
<keyword evidence="3" id="KW-1185">Reference proteome</keyword>
<feature type="compositionally biased region" description="Acidic residues" evidence="1">
    <location>
        <begin position="75"/>
        <end position="126"/>
    </location>
</feature>
<feature type="region of interest" description="Disordered" evidence="1">
    <location>
        <begin position="1"/>
        <end position="171"/>
    </location>
</feature>
<evidence type="ECO:0000313" key="2">
    <source>
        <dbReference type="EMBL" id="VEL27446.1"/>
    </source>
</evidence>
<gene>
    <name evidence="2" type="ORF">PXEA_LOCUS20886</name>
</gene>
<dbReference type="AlphaFoldDB" id="A0A448X3M8"/>
<name>A0A448X3M8_9PLAT</name>
<comment type="caution">
    <text evidence="2">The sequence shown here is derived from an EMBL/GenBank/DDBJ whole genome shotgun (WGS) entry which is preliminary data.</text>
</comment>
<feature type="compositionally biased region" description="Acidic residues" evidence="1">
    <location>
        <begin position="23"/>
        <end position="46"/>
    </location>
</feature>